<dbReference type="InterPro" id="IPR007197">
    <property type="entry name" value="rSAM"/>
</dbReference>
<dbReference type="InterPro" id="IPR051675">
    <property type="entry name" value="Endo/Exo/Phosphatase_dom_1"/>
</dbReference>
<evidence type="ECO:0000313" key="6">
    <source>
        <dbReference type="EMBL" id="MBF0636737.1"/>
    </source>
</evidence>
<dbReference type="Gene3D" id="3.20.20.70">
    <property type="entry name" value="Aldolase class I"/>
    <property type="match status" value="1"/>
</dbReference>
<evidence type="ECO:0000256" key="5">
    <source>
        <dbReference type="ARBA" id="ARBA00023014"/>
    </source>
</evidence>
<dbReference type="Gene3D" id="1.10.150.320">
    <property type="entry name" value="Photosystem II 12 kDa extrinsic protein"/>
    <property type="match status" value="1"/>
</dbReference>
<evidence type="ECO:0000313" key="7">
    <source>
        <dbReference type="Proteomes" id="UP000619838"/>
    </source>
</evidence>
<organism evidence="6 7">
    <name type="scientific">Prosthecochloris ethylica</name>
    <dbReference type="NCBI Taxonomy" id="2743976"/>
    <lineage>
        <taxon>Bacteria</taxon>
        <taxon>Pseudomonadati</taxon>
        <taxon>Chlorobiota</taxon>
        <taxon>Chlorobiia</taxon>
        <taxon>Chlorobiales</taxon>
        <taxon>Chlorobiaceae</taxon>
        <taxon>Prosthecochloris</taxon>
    </lineage>
</organism>
<keyword evidence="3" id="KW-0479">Metal-binding</keyword>
<keyword evidence="7" id="KW-1185">Reference proteome</keyword>
<dbReference type="InterPro" id="IPR058240">
    <property type="entry name" value="rSAM_sf"/>
</dbReference>
<gene>
    <name evidence="6" type="ORF">INT08_06050</name>
</gene>
<evidence type="ECO:0000256" key="1">
    <source>
        <dbReference type="ARBA" id="ARBA00001966"/>
    </source>
</evidence>
<comment type="cofactor">
    <cofactor evidence="1">
        <name>[4Fe-4S] cluster</name>
        <dbReference type="ChEBI" id="CHEBI:49883"/>
    </cofactor>
</comment>
<comment type="caution">
    <text evidence="6">The sequence shown here is derived from an EMBL/GenBank/DDBJ whole genome shotgun (WGS) entry which is preliminary data.</text>
</comment>
<dbReference type="NCBIfam" id="TIGR03916">
    <property type="entry name" value="rSAM_link_UDG"/>
    <property type="match status" value="1"/>
</dbReference>
<dbReference type="SUPFAM" id="SSF47781">
    <property type="entry name" value="RuvA domain 2-like"/>
    <property type="match status" value="1"/>
</dbReference>
<proteinExistence type="predicted"/>
<dbReference type="EMBL" id="JADGII010000008">
    <property type="protein sequence ID" value="MBF0636737.1"/>
    <property type="molecule type" value="Genomic_DNA"/>
</dbReference>
<dbReference type="Proteomes" id="UP000619838">
    <property type="component" value="Unassembled WGS sequence"/>
</dbReference>
<name>A0ABR9XS62_9CHLB</name>
<evidence type="ECO:0000256" key="3">
    <source>
        <dbReference type="ARBA" id="ARBA00022723"/>
    </source>
</evidence>
<accession>A0ABR9XS62</accession>
<reference evidence="6 7" key="1">
    <citation type="journal article" date="2020" name="Microorganisms">
        <title>Simultaneous Genome Sequencing of Prosthecochloris ethylica and Desulfuromonas acetoxidans within a Syntrophic Mixture Reveals Unique Pili and Protein Interactions.</title>
        <authorList>
            <person name="Kyndt J.A."/>
            <person name="Van Beeumen J.J."/>
            <person name="Meyer T.E."/>
        </authorList>
    </citation>
    <scope>NUCLEOTIDE SEQUENCE [LARGE SCALE GENOMIC DNA]</scope>
    <source>
        <strain evidence="6 7">N3</strain>
    </source>
</reference>
<sequence length="411" mass="45488">MDTLEKLEVLAGSARYDASCASGGSAGNSGVCHSWSDDGRCVSLLKVLLSNECSYDCAYCLNRSSNSVRRATFTVEELVGLVMRFYRRNYIEGLFLSSAVLRSPDETMARMVSVAERLRTRERFGGYIHMKVIPGSSPALVQRAGEVADRVSVNIELPSSGSLSRLAPQKDRNAILGPMSQLGRTIGERVADRRRSRRAPRFAPAGQSTQMIIGASPESDRQILLLSEALYGRMNLRRVYYSAYVPVVSDNRLPVPASGPPLQREHRLYQADWLLRNYGFSAAELLDDTAPFLDEELDPKAAWALRHPEYFPVDINRADYGVLLRVPGIGVTSARRILSARRFAMLDVDGLKKIGVVLKRARYFIVCGGGVVQRDVMVDERPSVVRRRLLEACNALPAPAASRQLVLPGLR</sequence>
<dbReference type="InterPro" id="IPR023874">
    <property type="entry name" value="DNA_rSAM_put"/>
</dbReference>
<dbReference type="PANTHER" id="PTHR21180:SF9">
    <property type="entry name" value="TYPE II SECRETION SYSTEM PROTEIN K"/>
    <property type="match status" value="1"/>
</dbReference>
<dbReference type="InterPro" id="IPR013785">
    <property type="entry name" value="Aldolase_TIM"/>
</dbReference>
<dbReference type="SUPFAM" id="SSF102114">
    <property type="entry name" value="Radical SAM enzymes"/>
    <property type="match status" value="1"/>
</dbReference>
<dbReference type="SFLD" id="SFLDG01102">
    <property type="entry name" value="Uncharacterised_Radical_SAM_Su"/>
    <property type="match status" value="1"/>
</dbReference>
<dbReference type="PANTHER" id="PTHR21180">
    <property type="entry name" value="ENDONUCLEASE/EXONUCLEASE/PHOSPHATASE FAMILY DOMAIN-CONTAINING PROTEIN 1"/>
    <property type="match status" value="1"/>
</dbReference>
<dbReference type="RefSeq" id="WP_114607290.1">
    <property type="nucleotide sequence ID" value="NZ_JABVZQ010000018.1"/>
</dbReference>
<dbReference type="SFLD" id="SFLDS00029">
    <property type="entry name" value="Radical_SAM"/>
    <property type="match status" value="1"/>
</dbReference>
<keyword evidence="4" id="KW-0408">Iron</keyword>
<evidence type="ECO:0000256" key="4">
    <source>
        <dbReference type="ARBA" id="ARBA00023004"/>
    </source>
</evidence>
<keyword evidence="2" id="KW-0949">S-adenosyl-L-methionine</keyword>
<dbReference type="InterPro" id="IPR010994">
    <property type="entry name" value="RuvA_2-like"/>
</dbReference>
<protein>
    <submittedName>
        <fullName evidence="6">DNA modification/repair radical SAM protein</fullName>
    </submittedName>
</protein>
<evidence type="ECO:0000256" key="2">
    <source>
        <dbReference type="ARBA" id="ARBA00022691"/>
    </source>
</evidence>
<keyword evidence="5" id="KW-0411">Iron-sulfur</keyword>